<dbReference type="SUPFAM" id="SSF51735">
    <property type="entry name" value="NAD(P)-binding Rossmann-fold domains"/>
    <property type="match status" value="1"/>
</dbReference>
<dbReference type="PANTHER" id="PTHR47706:SF9">
    <property type="entry name" value="NMRA-LIKE DOMAIN-CONTAINING PROTEIN-RELATED"/>
    <property type="match status" value="1"/>
</dbReference>
<dbReference type="PANTHER" id="PTHR47706">
    <property type="entry name" value="NMRA-LIKE FAMILY PROTEIN"/>
    <property type="match status" value="1"/>
</dbReference>
<evidence type="ECO:0000313" key="4">
    <source>
        <dbReference type="EMBL" id="KAF9805175.1"/>
    </source>
</evidence>
<dbReference type="GO" id="GO:0016491">
    <property type="term" value="F:oxidoreductase activity"/>
    <property type="evidence" value="ECO:0007669"/>
    <property type="project" value="UniProtKB-KW"/>
</dbReference>
<feature type="domain" description="NmrA-like" evidence="3">
    <location>
        <begin position="11"/>
        <end position="207"/>
    </location>
</feature>
<dbReference type="InterPro" id="IPR008030">
    <property type="entry name" value="NmrA-like"/>
</dbReference>
<dbReference type="Pfam" id="PF05368">
    <property type="entry name" value="NmrA"/>
    <property type="match status" value="1"/>
</dbReference>
<organism evidence="4 5">
    <name type="scientific">Rhodonia placenta</name>
    <dbReference type="NCBI Taxonomy" id="104341"/>
    <lineage>
        <taxon>Eukaryota</taxon>
        <taxon>Fungi</taxon>
        <taxon>Dikarya</taxon>
        <taxon>Basidiomycota</taxon>
        <taxon>Agaricomycotina</taxon>
        <taxon>Agaricomycetes</taxon>
        <taxon>Polyporales</taxon>
        <taxon>Adustoporiaceae</taxon>
        <taxon>Rhodonia</taxon>
    </lineage>
</organism>
<dbReference type="EMBL" id="JADOXO010000402">
    <property type="protein sequence ID" value="KAF9805175.1"/>
    <property type="molecule type" value="Genomic_DNA"/>
</dbReference>
<proteinExistence type="predicted"/>
<evidence type="ECO:0000313" key="5">
    <source>
        <dbReference type="Proteomes" id="UP000639403"/>
    </source>
</evidence>
<dbReference type="Gene3D" id="3.90.25.10">
    <property type="entry name" value="UDP-galactose 4-epimerase, domain 1"/>
    <property type="match status" value="1"/>
</dbReference>
<evidence type="ECO:0000256" key="1">
    <source>
        <dbReference type="ARBA" id="ARBA00022857"/>
    </source>
</evidence>
<keyword evidence="2" id="KW-0560">Oxidoreductase</keyword>
<gene>
    <name evidence="4" type="ORF">IEO21_09174</name>
</gene>
<dbReference type="InterPro" id="IPR051609">
    <property type="entry name" value="NmrA/Isoflavone_reductase-like"/>
</dbReference>
<reference evidence="4" key="1">
    <citation type="submission" date="2020-11" db="EMBL/GenBank/DDBJ databases">
        <authorList>
            <person name="Koelle M."/>
            <person name="Horta M.A.C."/>
            <person name="Nowrousian M."/>
            <person name="Ohm R.A."/>
            <person name="Benz P."/>
            <person name="Pilgard A."/>
        </authorList>
    </citation>
    <scope>NUCLEOTIDE SEQUENCE</scope>
    <source>
        <strain evidence="4">FPRL280</strain>
    </source>
</reference>
<name>A0A8H7NUT3_9APHY</name>
<dbReference type="AlphaFoldDB" id="A0A8H7NUT3"/>
<sequence length="329" mass="35742">MSTRLSRASYVVALVGATGDLGNHVANVFLTSYRPFFSKIVVIARDTTTASAKQLAEQGAELRQVNSADPVQSFTQAFAGVDVVVSLVGNAPLEYKDALFDGALKAGVKAYLPSEYGSDYRVNDFPGWDDVAWIAKAKHVRRARELAQGKVKIIAVYTGLFLEGALGAYSSAIVGFDTKNLTYTAVGSLDAKTATTTKADIGRALAELSLLALSPELASQVPDDVHIAGDNVSYRDVQGIAHRVRDELGLNKADIVLKSEDLEAYRATVREDQLKKPAPGPLRHIRILIAEGKMDFSKNHNELVNPGQKVWKWGTVEEFIRAKGSKFFQ</sequence>
<evidence type="ECO:0000259" key="3">
    <source>
        <dbReference type="Pfam" id="PF05368"/>
    </source>
</evidence>
<dbReference type="InterPro" id="IPR036291">
    <property type="entry name" value="NAD(P)-bd_dom_sf"/>
</dbReference>
<reference evidence="4" key="2">
    <citation type="journal article" name="Front. Microbiol.">
        <title>Degradative Capacity of Two Strains of Rhodonia placenta: From Phenotype to Genotype.</title>
        <authorList>
            <person name="Kolle M."/>
            <person name="Horta M.A.C."/>
            <person name="Nowrousian M."/>
            <person name="Ohm R.A."/>
            <person name="Benz J.P."/>
            <person name="Pilgard A."/>
        </authorList>
    </citation>
    <scope>NUCLEOTIDE SEQUENCE</scope>
    <source>
        <strain evidence="4">FPRL280</strain>
    </source>
</reference>
<accession>A0A8H7NUT3</accession>
<dbReference type="Proteomes" id="UP000639403">
    <property type="component" value="Unassembled WGS sequence"/>
</dbReference>
<comment type="caution">
    <text evidence="4">The sequence shown here is derived from an EMBL/GenBank/DDBJ whole genome shotgun (WGS) entry which is preliminary data.</text>
</comment>
<keyword evidence="1" id="KW-0521">NADP</keyword>
<dbReference type="Gene3D" id="3.40.50.720">
    <property type="entry name" value="NAD(P)-binding Rossmann-like Domain"/>
    <property type="match status" value="1"/>
</dbReference>
<evidence type="ECO:0000256" key="2">
    <source>
        <dbReference type="ARBA" id="ARBA00023002"/>
    </source>
</evidence>
<protein>
    <recommendedName>
        <fullName evidence="3">NmrA-like domain-containing protein</fullName>
    </recommendedName>
</protein>